<dbReference type="PROSITE" id="PS00916">
    <property type="entry name" value="PI3_4_KINASE_2"/>
    <property type="match status" value="1"/>
</dbReference>
<dbReference type="GO" id="GO:0004430">
    <property type="term" value="F:1-phosphatidylinositol 4-kinase activity"/>
    <property type="evidence" value="ECO:0007669"/>
    <property type="project" value="TreeGrafter"/>
</dbReference>
<accession>A0A835ZKD2</accession>
<reference evidence="4" key="1">
    <citation type="submission" date="2021-02" db="EMBL/GenBank/DDBJ databases">
        <title>First Annotated Genome of the Yellow-green Alga Tribonema minus.</title>
        <authorList>
            <person name="Mahan K.M."/>
        </authorList>
    </citation>
    <scope>NUCLEOTIDE SEQUENCE</scope>
    <source>
        <strain evidence="4">UTEX B ZZ1240</strain>
    </source>
</reference>
<feature type="domain" description="PI3K/PI4K catalytic" evidence="3">
    <location>
        <begin position="15"/>
        <end position="280"/>
    </location>
</feature>
<dbReference type="Gene3D" id="3.30.1010.10">
    <property type="entry name" value="Phosphatidylinositol 3-kinase Catalytic Subunit, Chain A, domain 4"/>
    <property type="match status" value="1"/>
</dbReference>
<keyword evidence="2 4" id="KW-0418">Kinase</keyword>
<gene>
    <name evidence="4" type="ORF">JKP88DRAFT_269253</name>
</gene>
<dbReference type="GO" id="GO:0046854">
    <property type="term" value="P:phosphatidylinositol phosphate biosynthetic process"/>
    <property type="evidence" value="ECO:0007669"/>
    <property type="project" value="InterPro"/>
</dbReference>
<dbReference type="InterPro" id="IPR018936">
    <property type="entry name" value="PI3/4_kinase_CS"/>
</dbReference>
<dbReference type="SMART" id="SM00146">
    <property type="entry name" value="PI3Kc"/>
    <property type="match status" value="1"/>
</dbReference>
<dbReference type="OrthoDB" id="10264149at2759"/>
<dbReference type="InterPro" id="IPR011009">
    <property type="entry name" value="Kinase-like_dom_sf"/>
</dbReference>
<evidence type="ECO:0000259" key="3">
    <source>
        <dbReference type="PROSITE" id="PS50290"/>
    </source>
</evidence>
<evidence type="ECO:0000313" key="5">
    <source>
        <dbReference type="Proteomes" id="UP000664859"/>
    </source>
</evidence>
<dbReference type="SUPFAM" id="SSF56112">
    <property type="entry name" value="Protein kinase-like (PK-like)"/>
    <property type="match status" value="1"/>
</dbReference>
<dbReference type="PROSITE" id="PS50290">
    <property type="entry name" value="PI3_4_KINASE_3"/>
    <property type="match status" value="1"/>
</dbReference>
<organism evidence="4 5">
    <name type="scientific">Tribonema minus</name>
    <dbReference type="NCBI Taxonomy" id="303371"/>
    <lineage>
        <taxon>Eukaryota</taxon>
        <taxon>Sar</taxon>
        <taxon>Stramenopiles</taxon>
        <taxon>Ochrophyta</taxon>
        <taxon>PX clade</taxon>
        <taxon>Xanthophyceae</taxon>
        <taxon>Tribonematales</taxon>
        <taxon>Tribonemataceae</taxon>
        <taxon>Tribonema</taxon>
    </lineage>
</organism>
<dbReference type="Pfam" id="PF00454">
    <property type="entry name" value="PI3_PI4_kinase"/>
    <property type="match status" value="1"/>
</dbReference>
<proteinExistence type="predicted"/>
<protein>
    <submittedName>
        <fullName evidence="4">Pi 4-kinase</fullName>
    </submittedName>
</protein>
<keyword evidence="1" id="KW-0808">Transferase</keyword>
<dbReference type="GO" id="GO:0048015">
    <property type="term" value="P:phosphatidylinositol-mediated signaling"/>
    <property type="evidence" value="ECO:0007669"/>
    <property type="project" value="TreeGrafter"/>
</dbReference>
<dbReference type="PANTHER" id="PTHR10048:SF22">
    <property type="entry name" value="PHOSPHATIDYLINOSITOL 4-KINASE BETA"/>
    <property type="match status" value="1"/>
</dbReference>
<comment type="caution">
    <text evidence="4">The sequence shown here is derived from an EMBL/GenBank/DDBJ whole genome shotgun (WGS) entry which is preliminary data.</text>
</comment>
<evidence type="ECO:0000256" key="1">
    <source>
        <dbReference type="ARBA" id="ARBA00022679"/>
    </source>
</evidence>
<evidence type="ECO:0000256" key="2">
    <source>
        <dbReference type="ARBA" id="ARBA00022777"/>
    </source>
</evidence>
<keyword evidence="5" id="KW-1185">Reference proteome</keyword>
<sequence length="292" mass="33272">MMERMREILHHVFANVDEARTRMLRLNSPFGHLKGWKLSTFIVKAGDDVRQEALAMQVISLVDRIWRREGLRLWLRPYAIACVGHEAGLVECITDARSVDEIKKRTPGYVSMQDYFERLYMGPGAGLYGRAQDNFVRSLAGYSVVTYLLQVKDRHNANIMLDTRGHIIHIDFGFILGASPGLWTHETAPFKLTSDYIDIMGGVGSVNWVKFQELFLAGFRAVQKNINDIAALVQVMMPANDRRTLIEISKLKKRFSDLKTDEEILGLIKSSANSVKTWQYDYIQSLQNGIAM</sequence>
<dbReference type="PANTHER" id="PTHR10048">
    <property type="entry name" value="PHOSPHATIDYLINOSITOL KINASE"/>
    <property type="match status" value="1"/>
</dbReference>
<evidence type="ECO:0000313" key="4">
    <source>
        <dbReference type="EMBL" id="KAG5192695.1"/>
    </source>
</evidence>
<dbReference type="GO" id="GO:0016020">
    <property type="term" value="C:membrane"/>
    <property type="evidence" value="ECO:0007669"/>
    <property type="project" value="TreeGrafter"/>
</dbReference>
<dbReference type="GO" id="GO:0005737">
    <property type="term" value="C:cytoplasm"/>
    <property type="evidence" value="ECO:0007669"/>
    <property type="project" value="TreeGrafter"/>
</dbReference>
<dbReference type="Proteomes" id="UP000664859">
    <property type="component" value="Unassembled WGS sequence"/>
</dbReference>
<dbReference type="Gene3D" id="1.10.1070.11">
    <property type="entry name" value="Phosphatidylinositol 3-/4-kinase, catalytic domain"/>
    <property type="match status" value="1"/>
</dbReference>
<dbReference type="EMBL" id="JAFCMP010000002">
    <property type="protein sequence ID" value="KAG5192695.1"/>
    <property type="molecule type" value="Genomic_DNA"/>
</dbReference>
<name>A0A835ZKD2_9STRA</name>
<dbReference type="InterPro" id="IPR036940">
    <property type="entry name" value="PI3/4_kinase_cat_sf"/>
</dbReference>
<dbReference type="InterPro" id="IPR015433">
    <property type="entry name" value="PI3/4_kinase"/>
</dbReference>
<dbReference type="InterPro" id="IPR000403">
    <property type="entry name" value="PI3/4_kinase_cat_dom"/>
</dbReference>
<dbReference type="PROSITE" id="PS00915">
    <property type="entry name" value="PI3_4_KINASE_1"/>
    <property type="match status" value="1"/>
</dbReference>
<dbReference type="AlphaFoldDB" id="A0A835ZKD2"/>